<evidence type="ECO:0000256" key="1">
    <source>
        <dbReference type="SAM" id="MobiDB-lite"/>
    </source>
</evidence>
<feature type="compositionally biased region" description="Low complexity" evidence="1">
    <location>
        <begin position="485"/>
        <end position="496"/>
    </location>
</feature>
<proteinExistence type="predicted"/>
<feature type="region of interest" description="Disordered" evidence="1">
    <location>
        <begin position="472"/>
        <end position="542"/>
    </location>
</feature>
<feature type="compositionally biased region" description="Basic and acidic residues" evidence="1">
    <location>
        <begin position="86"/>
        <end position="101"/>
    </location>
</feature>
<sequence length="542" mass="62332">MSYPFEPVFNLFLAKTSQDRSLGKLLGQYAQNAVEYEEDQNNVSNPANRIRTASTVNGTLEKTLELWISDSEGEEEEQKSRKRRNPEHESRLVEDETDKADTVKRRRIDDPEELQHTTEPVRDAFRDIAAGYELAPMVITSNKYFYQRNFSDKKTMSLHPERMRLTNPMFHGYLVLNNLMHICMLKSDWPNALYMFSIIIRTYMCDVKQCWSIGVEILKGMNEREFKTLLGPDAHEISGEQLRLAAISRNPHLEQVVDSSSTLSSLGRVFQLIDANSAERPFRSRLFRFLRFMVTTFRVNRPNCHTAKYPCQIYSPQGEMSREMTLLPHIHASYRGGTTEIVPFYSYSLLWELMLSGQFKQFTEICEKLMMREPYHGDPMMIYMVGLSGCLECICMYSKLRQRFGYVGKVKADQNFPSPQALEKDSIMAKISGVERKLHNLKRHPGFRVDFKNVDEGLSVLRKAVENLVPQISDEEETTVDTVDEGPTSPASSESSDSSRGETDSTNISDSNSNSDVENTRQEDEDLFAMFEKQNMDSQEAK</sequence>
<evidence type="ECO:0000313" key="3">
    <source>
        <dbReference type="Proteomes" id="UP000290900"/>
    </source>
</evidence>
<feature type="region of interest" description="Disordered" evidence="1">
    <location>
        <begin position="68"/>
        <end position="101"/>
    </location>
</feature>
<dbReference type="InParanoid" id="A0A448YGF9"/>
<dbReference type="InterPro" id="IPR007224">
    <property type="entry name" value="TIF_Rrn11"/>
</dbReference>
<dbReference type="GO" id="GO:0001164">
    <property type="term" value="F:RNA polymerase I core promoter sequence-specific DNA binding"/>
    <property type="evidence" value="ECO:0007669"/>
    <property type="project" value="InterPro"/>
</dbReference>
<gene>
    <name evidence="2" type="ORF">BRENAR_LOCUS736</name>
</gene>
<dbReference type="Proteomes" id="UP000290900">
    <property type="component" value="Unassembled WGS sequence"/>
</dbReference>
<dbReference type="AlphaFoldDB" id="A0A448YGF9"/>
<keyword evidence="3" id="KW-1185">Reference proteome</keyword>
<dbReference type="STRING" id="13370.A0A448YGF9"/>
<accession>A0A448YGF9</accession>
<dbReference type="OrthoDB" id="2159786at2759"/>
<dbReference type="Pfam" id="PF04090">
    <property type="entry name" value="Rrn11"/>
    <property type="match status" value="1"/>
</dbReference>
<evidence type="ECO:0000313" key="2">
    <source>
        <dbReference type="EMBL" id="VEU20001.1"/>
    </source>
</evidence>
<feature type="compositionally biased region" description="Low complexity" evidence="1">
    <location>
        <begin position="504"/>
        <end position="516"/>
    </location>
</feature>
<dbReference type="GO" id="GO:0001181">
    <property type="term" value="F:RNA polymerase I general transcription initiation factor activity"/>
    <property type="evidence" value="ECO:0007669"/>
    <property type="project" value="InterPro"/>
</dbReference>
<dbReference type="EMBL" id="CAACVR010000001">
    <property type="protein sequence ID" value="VEU20001.1"/>
    <property type="molecule type" value="Genomic_DNA"/>
</dbReference>
<protein>
    <submittedName>
        <fullName evidence="2">DEKNAAC100559</fullName>
    </submittedName>
</protein>
<feature type="compositionally biased region" description="Acidic residues" evidence="1">
    <location>
        <begin position="473"/>
        <end position="484"/>
    </location>
</feature>
<organism evidence="2 3">
    <name type="scientific">Brettanomyces naardenensis</name>
    <name type="common">Yeast</name>
    <dbReference type="NCBI Taxonomy" id="13370"/>
    <lineage>
        <taxon>Eukaryota</taxon>
        <taxon>Fungi</taxon>
        <taxon>Dikarya</taxon>
        <taxon>Ascomycota</taxon>
        <taxon>Saccharomycotina</taxon>
        <taxon>Pichiomycetes</taxon>
        <taxon>Pichiales</taxon>
        <taxon>Pichiaceae</taxon>
        <taxon>Brettanomyces</taxon>
    </lineage>
</organism>
<reference evidence="2 3" key="1">
    <citation type="submission" date="2018-12" db="EMBL/GenBank/DDBJ databases">
        <authorList>
            <person name="Tiukova I."/>
            <person name="Dainat J."/>
        </authorList>
    </citation>
    <scope>NUCLEOTIDE SEQUENCE [LARGE SCALE GENOMIC DNA]</scope>
</reference>
<name>A0A448YGF9_BRENA</name>